<reference evidence="7 8" key="1">
    <citation type="submission" date="2014-04" db="EMBL/GenBank/DDBJ databases">
        <title>Genome evolution of avian class.</title>
        <authorList>
            <person name="Zhang G."/>
            <person name="Li C."/>
        </authorList>
    </citation>
    <scope>NUCLEOTIDE SEQUENCE [LARGE SCALE GENOMIC DNA]</scope>
    <source>
        <strain evidence="7">BGI_Z169</strain>
    </source>
</reference>
<organism evidence="7 8">
    <name type="scientific">Egretta garzetta</name>
    <name type="common">Little egret</name>
    <dbReference type="NCBI Taxonomy" id="188379"/>
    <lineage>
        <taxon>Eukaryota</taxon>
        <taxon>Metazoa</taxon>
        <taxon>Chordata</taxon>
        <taxon>Craniata</taxon>
        <taxon>Vertebrata</taxon>
        <taxon>Euteleostomi</taxon>
        <taxon>Archelosauria</taxon>
        <taxon>Archosauria</taxon>
        <taxon>Dinosauria</taxon>
        <taxon>Saurischia</taxon>
        <taxon>Theropoda</taxon>
        <taxon>Coelurosauria</taxon>
        <taxon>Aves</taxon>
        <taxon>Neognathae</taxon>
        <taxon>Neoaves</taxon>
        <taxon>Aequornithes</taxon>
        <taxon>Pelecaniformes</taxon>
        <taxon>Ardeidae</taxon>
        <taxon>Egretta</taxon>
    </lineage>
</organism>
<evidence type="ECO:0000256" key="1">
    <source>
        <dbReference type="ARBA" id="ARBA00004167"/>
    </source>
</evidence>
<evidence type="ECO:0000313" key="8">
    <source>
        <dbReference type="Proteomes" id="UP000053119"/>
    </source>
</evidence>
<protein>
    <recommendedName>
        <fullName evidence="3">Small integral membrane protein 19</fullName>
    </recommendedName>
</protein>
<keyword evidence="4" id="KW-0812">Transmembrane</keyword>
<keyword evidence="5" id="KW-1133">Transmembrane helix</keyword>
<evidence type="ECO:0000256" key="3">
    <source>
        <dbReference type="ARBA" id="ARBA00017901"/>
    </source>
</evidence>
<feature type="non-terminal residue" evidence="7">
    <location>
        <position position="47"/>
    </location>
</feature>
<proteinExistence type="inferred from homology"/>
<dbReference type="PANTHER" id="PTHR31888">
    <property type="entry name" value="SMALL INTEGRAL MEMBRANE PROTEIN 19"/>
    <property type="match status" value="1"/>
</dbReference>
<gene>
    <name evidence="7" type="ORF">Z169_00506</name>
</gene>
<keyword evidence="6" id="KW-0472">Membrane</keyword>
<keyword evidence="8" id="KW-1185">Reference proteome</keyword>
<comment type="similarity">
    <text evidence="2">Belongs to the SMIM19 family.</text>
</comment>
<dbReference type="EMBL" id="KK502172">
    <property type="protein sequence ID" value="KFP21059.1"/>
    <property type="molecule type" value="Genomic_DNA"/>
</dbReference>
<dbReference type="PANTHER" id="PTHR31888:SF1">
    <property type="entry name" value="SMALL INTEGRAL MEMBRANE PROTEIN 19"/>
    <property type="match status" value="1"/>
</dbReference>
<evidence type="ECO:0000313" key="7">
    <source>
        <dbReference type="EMBL" id="KFP21059.1"/>
    </source>
</evidence>
<dbReference type="Proteomes" id="UP000053119">
    <property type="component" value="Unassembled WGS sequence"/>
</dbReference>
<evidence type="ECO:0000256" key="4">
    <source>
        <dbReference type="ARBA" id="ARBA00022692"/>
    </source>
</evidence>
<evidence type="ECO:0000256" key="6">
    <source>
        <dbReference type="ARBA" id="ARBA00023136"/>
    </source>
</evidence>
<dbReference type="Pfam" id="PF15117">
    <property type="entry name" value="UPF0697"/>
    <property type="match status" value="1"/>
</dbReference>
<accession>A0A091JJ78</accession>
<feature type="non-terminal residue" evidence="7">
    <location>
        <position position="1"/>
    </location>
</feature>
<evidence type="ECO:0000256" key="5">
    <source>
        <dbReference type="ARBA" id="ARBA00022989"/>
    </source>
</evidence>
<dbReference type="GO" id="GO:0016020">
    <property type="term" value="C:membrane"/>
    <property type="evidence" value="ECO:0007669"/>
    <property type="project" value="UniProtKB-SubCell"/>
</dbReference>
<sequence>NKRRIMCIFTLPPAAETPPEPNFYDSVKKIQLQQQLEMYSIARKYEQ</sequence>
<name>A0A091JJ78_EGRGA</name>
<dbReference type="InterPro" id="IPR029368">
    <property type="entry name" value="SMIM19"/>
</dbReference>
<dbReference type="AlphaFoldDB" id="A0A091JJ78"/>
<evidence type="ECO:0000256" key="2">
    <source>
        <dbReference type="ARBA" id="ARBA00008977"/>
    </source>
</evidence>
<comment type="subcellular location">
    <subcellularLocation>
        <location evidence="1">Membrane</location>
        <topology evidence="1">Single-pass membrane protein</topology>
    </subcellularLocation>
</comment>